<dbReference type="FunFam" id="3.40.50.300:FF:000421">
    <property type="entry name" value="Branched-chain amino acid ABC transporter ATP-binding protein"/>
    <property type="match status" value="1"/>
</dbReference>
<dbReference type="PANTHER" id="PTHR45772">
    <property type="entry name" value="CONSERVED COMPONENT OF ABC TRANSPORTER FOR NATURAL AMINO ACIDS-RELATED"/>
    <property type="match status" value="1"/>
</dbReference>
<keyword evidence="3 5" id="KW-0067">ATP-binding</keyword>
<dbReference type="Proteomes" id="UP000027186">
    <property type="component" value="Chromosome"/>
</dbReference>
<dbReference type="GO" id="GO:0005304">
    <property type="term" value="F:L-valine transmembrane transporter activity"/>
    <property type="evidence" value="ECO:0007669"/>
    <property type="project" value="TreeGrafter"/>
</dbReference>
<reference evidence="5 6" key="1">
    <citation type="journal article" date="2014" name="Genome Announc.">
        <title>Complete Genome Sequence of the Model Rhizosphere Strain Azospirillum brasilense Az39, Successfully Applied in Agriculture.</title>
        <authorList>
            <person name="Rivera D."/>
            <person name="Revale S."/>
            <person name="Molina R."/>
            <person name="Gualpa J."/>
            <person name="Puente M."/>
            <person name="Maroniche G."/>
            <person name="Paris G."/>
            <person name="Baker D."/>
            <person name="Clavijo B."/>
            <person name="McLay K."/>
            <person name="Spaepen S."/>
            <person name="Perticari A."/>
            <person name="Vazquez M."/>
            <person name="Wisniewski-Dye F."/>
            <person name="Watkins C."/>
            <person name="Martinez-Abarca F."/>
            <person name="Vanderleyden J."/>
            <person name="Cassan F."/>
        </authorList>
    </citation>
    <scope>NUCLEOTIDE SEQUENCE [LARGE SCALE GENOMIC DNA]</scope>
    <source>
        <strain evidence="5 6">Az39</strain>
    </source>
</reference>
<dbReference type="GO" id="GO:0042941">
    <property type="term" value="P:D-alanine transmembrane transport"/>
    <property type="evidence" value="ECO:0007669"/>
    <property type="project" value="TreeGrafter"/>
</dbReference>
<organism evidence="5 6">
    <name type="scientific">Azospirillum argentinense</name>
    <dbReference type="NCBI Taxonomy" id="2970906"/>
    <lineage>
        <taxon>Bacteria</taxon>
        <taxon>Pseudomonadati</taxon>
        <taxon>Pseudomonadota</taxon>
        <taxon>Alphaproteobacteria</taxon>
        <taxon>Rhodospirillales</taxon>
        <taxon>Azospirillaceae</taxon>
        <taxon>Azospirillum</taxon>
    </lineage>
</organism>
<sequence>MAELSIERLSLSFGGLAALSDVDIAVPAGEIRGIIGPNGAGKTTLLNVVSGLVRPTEGEIRLDGQPLTRLKASEVAARGVGRTFQTSLLFKGMTVLENVMAGMHQGLRTSVLAAAVGLPGVLREERQARERAREALAFVGMLSFAERDGASLSFGQQRLVEIARSLVAEPKVLLLDEPAVGLSPPRVAELDELLRRIRDKRGITIIMVEHVIRLVMGVCDRITVLNSGRKIADGTPDVILADPFVKEAYLGKSPDADRA</sequence>
<evidence type="ECO:0000313" key="6">
    <source>
        <dbReference type="Proteomes" id="UP000027186"/>
    </source>
</evidence>
<dbReference type="Gene3D" id="3.40.50.300">
    <property type="entry name" value="P-loop containing nucleotide triphosphate hydrolases"/>
    <property type="match status" value="1"/>
</dbReference>
<dbReference type="GO" id="GO:0015188">
    <property type="term" value="F:L-isoleucine transmembrane transporter activity"/>
    <property type="evidence" value="ECO:0007669"/>
    <property type="project" value="TreeGrafter"/>
</dbReference>
<dbReference type="GO" id="GO:0005524">
    <property type="term" value="F:ATP binding"/>
    <property type="evidence" value="ECO:0007669"/>
    <property type="project" value="UniProtKB-KW"/>
</dbReference>
<dbReference type="EMBL" id="CP007793">
    <property type="protein sequence ID" value="AIB12647.1"/>
    <property type="molecule type" value="Genomic_DNA"/>
</dbReference>
<protein>
    <submittedName>
        <fullName evidence="5">Leucine/isoleucine/valine transporter ATP-binding subunit</fullName>
    </submittedName>
</protein>
<evidence type="ECO:0000259" key="4">
    <source>
        <dbReference type="PROSITE" id="PS50893"/>
    </source>
</evidence>
<dbReference type="InterPro" id="IPR017871">
    <property type="entry name" value="ABC_transporter-like_CS"/>
</dbReference>
<dbReference type="Pfam" id="PF00005">
    <property type="entry name" value="ABC_tran"/>
    <property type="match status" value="1"/>
</dbReference>
<dbReference type="InterPro" id="IPR051120">
    <property type="entry name" value="ABC_AA/LPS_Transport"/>
</dbReference>
<dbReference type="GO" id="GO:1903806">
    <property type="term" value="P:L-isoleucine import across plasma membrane"/>
    <property type="evidence" value="ECO:0007669"/>
    <property type="project" value="TreeGrafter"/>
</dbReference>
<name>A0A060DIB0_9PROT</name>
<dbReference type="GO" id="GO:1903805">
    <property type="term" value="P:L-valine import across plasma membrane"/>
    <property type="evidence" value="ECO:0007669"/>
    <property type="project" value="TreeGrafter"/>
</dbReference>
<dbReference type="PANTHER" id="PTHR45772:SF7">
    <property type="entry name" value="AMINO ACID ABC TRANSPORTER ATP-BINDING PROTEIN"/>
    <property type="match status" value="1"/>
</dbReference>
<dbReference type="PROSITE" id="PS00211">
    <property type="entry name" value="ABC_TRANSPORTER_1"/>
    <property type="match status" value="1"/>
</dbReference>
<accession>A0A060DIB0</accession>
<dbReference type="SMART" id="SM00382">
    <property type="entry name" value="AAA"/>
    <property type="match status" value="1"/>
</dbReference>
<keyword evidence="2" id="KW-0547">Nucleotide-binding</keyword>
<dbReference type="PROSITE" id="PS50893">
    <property type="entry name" value="ABC_TRANSPORTER_2"/>
    <property type="match status" value="1"/>
</dbReference>
<evidence type="ECO:0000256" key="2">
    <source>
        <dbReference type="ARBA" id="ARBA00022741"/>
    </source>
</evidence>
<dbReference type="GO" id="GO:0015808">
    <property type="term" value="P:L-alanine transport"/>
    <property type="evidence" value="ECO:0007669"/>
    <property type="project" value="TreeGrafter"/>
</dbReference>
<dbReference type="GO" id="GO:0015192">
    <property type="term" value="F:L-phenylalanine transmembrane transporter activity"/>
    <property type="evidence" value="ECO:0007669"/>
    <property type="project" value="TreeGrafter"/>
</dbReference>
<dbReference type="Pfam" id="PF12399">
    <property type="entry name" value="BCA_ABC_TP_C"/>
    <property type="match status" value="1"/>
</dbReference>
<dbReference type="CDD" id="cd03219">
    <property type="entry name" value="ABC_Mj1267_LivG_branched"/>
    <property type="match status" value="1"/>
</dbReference>
<dbReference type="KEGG" id="abq:ABAZ39_11720"/>
<proteinExistence type="predicted"/>
<dbReference type="GO" id="GO:0005886">
    <property type="term" value="C:plasma membrane"/>
    <property type="evidence" value="ECO:0007669"/>
    <property type="project" value="TreeGrafter"/>
</dbReference>
<dbReference type="InterPro" id="IPR032823">
    <property type="entry name" value="BCA_ABC_TP_C"/>
</dbReference>
<keyword evidence="1" id="KW-0813">Transport</keyword>
<dbReference type="AlphaFoldDB" id="A0A060DIB0"/>
<evidence type="ECO:0000256" key="1">
    <source>
        <dbReference type="ARBA" id="ARBA00022448"/>
    </source>
</evidence>
<feature type="domain" description="ABC transporter" evidence="4">
    <location>
        <begin position="4"/>
        <end position="252"/>
    </location>
</feature>
<dbReference type="InterPro" id="IPR027417">
    <property type="entry name" value="P-loop_NTPase"/>
</dbReference>
<dbReference type="InterPro" id="IPR003439">
    <property type="entry name" value="ABC_transporter-like_ATP-bd"/>
</dbReference>
<gene>
    <name evidence="5" type="primary">livG</name>
    <name evidence="5" type="ORF">ABAZ39_11720</name>
</gene>
<evidence type="ECO:0000313" key="5">
    <source>
        <dbReference type="EMBL" id="AIB12647.1"/>
    </source>
</evidence>
<dbReference type="InterPro" id="IPR003593">
    <property type="entry name" value="AAA+_ATPase"/>
</dbReference>
<evidence type="ECO:0000256" key="3">
    <source>
        <dbReference type="ARBA" id="ARBA00022840"/>
    </source>
</evidence>
<dbReference type="SUPFAM" id="SSF52540">
    <property type="entry name" value="P-loop containing nucleoside triphosphate hydrolases"/>
    <property type="match status" value="1"/>
</dbReference>
<dbReference type="RefSeq" id="WP_038529482.1">
    <property type="nucleotide sequence ID" value="NZ_CP007793.1"/>
</dbReference>
<dbReference type="GO" id="GO:0016887">
    <property type="term" value="F:ATP hydrolysis activity"/>
    <property type="evidence" value="ECO:0007669"/>
    <property type="project" value="InterPro"/>
</dbReference>